<dbReference type="PANTHER" id="PTHR43433:SF5">
    <property type="entry name" value="AB HYDROLASE-1 DOMAIN-CONTAINING PROTEIN"/>
    <property type="match status" value="1"/>
</dbReference>
<keyword evidence="3" id="KW-1185">Reference proteome</keyword>
<name>A0A6G9YGN3_9NOCA</name>
<dbReference type="InterPro" id="IPR029058">
    <property type="entry name" value="AB_hydrolase_fold"/>
</dbReference>
<reference evidence="2 3" key="1">
    <citation type="journal article" date="2019" name="ACS Chem. Biol.">
        <title>Identification and Mobilization of a Cryptic Antibiotic Biosynthesis Gene Locus from a Human-Pathogenic Nocardia Isolate.</title>
        <authorList>
            <person name="Herisse M."/>
            <person name="Ishida K."/>
            <person name="Porter J.L."/>
            <person name="Howden B."/>
            <person name="Hertweck C."/>
            <person name="Stinear T.P."/>
            <person name="Pidot S.J."/>
        </authorList>
    </citation>
    <scope>NUCLEOTIDE SEQUENCE [LARGE SCALE GENOMIC DNA]</scope>
    <source>
        <strain evidence="2 3">AUSMDU00012717</strain>
    </source>
</reference>
<dbReference type="Gene3D" id="3.40.50.1820">
    <property type="entry name" value="alpha/beta hydrolase"/>
    <property type="match status" value="1"/>
</dbReference>
<dbReference type="InterPro" id="IPR050471">
    <property type="entry name" value="AB_hydrolase"/>
</dbReference>
<dbReference type="InterPro" id="IPR000073">
    <property type="entry name" value="AB_hydrolase_1"/>
</dbReference>
<evidence type="ECO:0000313" key="3">
    <source>
        <dbReference type="Proteomes" id="UP000503540"/>
    </source>
</evidence>
<dbReference type="EMBL" id="CP046172">
    <property type="protein sequence ID" value="QIS12389.1"/>
    <property type="molecule type" value="Genomic_DNA"/>
</dbReference>
<feature type="domain" description="AB hydrolase-1" evidence="1">
    <location>
        <begin position="45"/>
        <end position="259"/>
    </location>
</feature>
<dbReference type="KEGG" id="nah:F5544_22640"/>
<evidence type="ECO:0000259" key="1">
    <source>
        <dbReference type="Pfam" id="PF12697"/>
    </source>
</evidence>
<dbReference type="AlphaFoldDB" id="A0A6G9YGN3"/>
<dbReference type="SUPFAM" id="SSF53474">
    <property type="entry name" value="alpha/beta-Hydrolases"/>
    <property type="match status" value="1"/>
</dbReference>
<keyword evidence="2" id="KW-0378">Hydrolase</keyword>
<dbReference type="Proteomes" id="UP000503540">
    <property type="component" value="Chromosome"/>
</dbReference>
<protein>
    <submittedName>
        <fullName evidence="2">Alpha/beta fold hydrolase</fullName>
    </submittedName>
</protein>
<dbReference type="RefSeq" id="WP_342760379.1">
    <property type="nucleotide sequence ID" value="NZ_CP046172.1"/>
</dbReference>
<proteinExistence type="predicted"/>
<dbReference type="GO" id="GO:0016787">
    <property type="term" value="F:hydrolase activity"/>
    <property type="evidence" value="ECO:0007669"/>
    <property type="project" value="UniProtKB-KW"/>
</dbReference>
<dbReference type="Pfam" id="PF12697">
    <property type="entry name" value="Abhydrolase_6"/>
    <property type="match status" value="1"/>
</dbReference>
<gene>
    <name evidence="2" type="ORF">F5544_22640</name>
</gene>
<sequence length="289" mass="30992">MRGRPIRIVGGAVREGSRGAMIPGKPSDPRDSPLFVRRSGTGPALVLVHGGFPAELTWTRQRELEARWSLIVPSRRGFSPSPAAPWQDFLVDADDLAELIEEIPGGAHLVGLSYGGFGACLVTERLPHRIRSLTLVEVPLWTAAAQDRSVREFAALAGRFAASADDEQAEREFLALAGMDRQALAGKGDAIRQALELARKHRSPWEANPRFEAIVEAGIPTLVVSGDHHPAAERMCDAVAARLGAQRARVPGAGHAVPRAPGFNTMLETFLTAAEHSGGDRGTTDARTK</sequence>
<accession>A0A6G9YGN3</accession>
<dbReference type="PANTHER" id="PTHR43433">
    <property type="entry name" value="HYDROLASE, ALPHA/BETA FOLD FAMILY PROTEIN"/>
    <property type="match status" value="1"/>
</dbReference>
<evidence type="ECO:0000313" key="2">
    <source>
        <dbReference type="EMBL" id="QIS12389.1"/>
    </source>
</evidence>
<organism evidence="2 3">
    <name type="scientific">Nocardia arthritidis</name>
    <dbReference type="NCBI Taxonomy" id="228602"/>
    <lineage>
        <taxon>Bacteria</taxon>
        <taxon>Bacillati</taxon>
        <taxon>Actinomycetota</taxon>
        <taxon>Actinomycetes</taxon>
        <taxon>Mycobacteriales</taxon>
        <taxon>Nocardiaceae</taxon>
        <taxon>Nocardia</taxon>
    </lineage>
</organism>